<dbReference type="PROSITE" id="PS01087">
    <property type="entry name" value="RADICAL_ACTIVATING"/>
    <property type="match status" value="1"/>
</dbReference>
<dbReference type="PANTHER" id="PTHR30352:SF2">
    <property type="entry name" value="ANAEROBIC RIBONUCLEOSIDE-TRIPHOSPHATE REDUCTASE-ACTIVATING PROTEIN"/>
    <property type="match status" value="1"/>
</dbReference>
<evidence type="ECO:0000313" key="14">
    <source>
        <dbReference type="Proteomes" id="UP000236311"/>
    </source>
</evidence>
<sequence>MKYASIKKTDVANGPGIRVSLFVSGCTHKCKGCFNSEAWDFNYGRDYSRETEAEILQALAPDYIRGLSILGGEPMEPENRETVLALLKAVRKQYPGKDIWCYTGYDYEKDLLVWAGGGSWGGTESAEDGTVRELLDCIDVLVDGEFVEERKNLRLAFRGSDNQRLIAVGESLRQGRVVCLPDKSF</sequence>
<proteinExistence type="inferred from homology"/>
<evidence type="ECO:0000256" key="1">
    <source>
        <dbReference type="ARBA" id="ARBA00001966"/>
    </source>
</evidence>
<evidence type="ECO:0000256" key="11">
    <source>
        <dbReference type="ARBA" id="ARBA00047365"/>
    </source>
</evidence>
<evidence type="ECO:0000256" key="12">
    <source>
        <dbReference type="PIRNR" id="PIRNR000368"/>
    </source>
</evidence>
<comment type="cofactor">
    <cofactor evidence="1">
        <name>[4Fe-4S] cluster</name>
        <dbReference type="ChEBI" id="CHEBI:49883"/>
    </cofactor>
</comment>
<dbReference type="SFLD" id="SFLDS00029">
    <property type="entry name" value="Radical_SAM"/>
    <property type="match status" value="1"/>
</dbReference>
<dbReference type="PIRSF" id="PIRSF000368">
    <property type="entry name" value="NrdG"/>
    <property type="match status" value="1"/>
</dbReference>
<dbReference type="PANTHER" id="PTHR30352">
    <property type="entry name" value="PYRUVATE FORMATE-LYASE-ACTIVATING ENZYME"/>
    <property type="match status" value="1"/>
</dbReference>
<evidence type="ECO:0000256" key="10">
    <source>
        <dbReference type="ARBA" id="ARBA00023014"/>
    </source>
</evidence>
<evidence type="ECO:0000256" key="9">
    <source>
        <dbReference type="ARBA" id="ARBA00023004"/>
    </source>
</evidence>
<dbReference type="InterPro" id="IPR012837">
    <property type="entry name" value="NrdG"/>
</dbReference>
<dbReference type="SFLD" id="SFLDF00299">
    <property type="entry name" value="anaerobic_ribonucleoside-triph"/>
    <property type="match status" value="1"/>
</dbReference>
<dbReference type="NCBIfam" id="TIGR02491">
    <property type="entry name" value="NrdG"/>
    <property type="match status" value="1"/>
</dbReference>
<dbReference type="InterPro" id="IPR034457">
    <property type="entry name" value="Organic_radical-activating"/>
</dbReference>
<keyword evidence="10" id="KW-0411">Iron-sulfur</keyword>
<dbReference type="SFLD" id="SFLDG01066">
    <property type="entry name" value="organic_radical-activating_enz"/>
    <property type="match status" value="1"/>
</dbReference>
<dbReference type="SUPFAM" id="SSF102114">
    <property type="entry name" value="Radical SAM enzymes"/>
    <property type="match status" value="1"/>
</dbReference>
<comment type="catalytic activity">
    <reaction evidence="11">
        <text>glycyl-[protein] + reduced [flavodoxin] + S-adenosyl-L-methionine = glycin-2-yl radical-[protein] + semiquinone [flavodoxin] + 5'-deoxyadenosine + L-methionine + H(+)</text>
        <dbReference type="Rhea" id="RHEA:61976"/>
        <dbReference type="Rhea" id="RHEA-COMP:10622"/>
        <dbReference type="Rhea" id="RHEA-COMP:14480"/>
        <dbReference type="Rhea" id="RHEA-COMP:15993"/>
        <dbReference type="Rhea" id="RHEA-COMP:15994"/>
        <dbReference type="ChEBI" id="CHEBI:15378"/>
        <dbReference type="ChEBI" id="CHEBI:17319"/>
        <dbReference type="ChEBI" id="CHEBI:29947"/>
        <dbReference type="ChEBI" id="CHEBI:32722"/>
        <dbReference type="ChEBI" id="CHEBI:57618"/>
        <dbReference type="ChEBI" id="CHEBI:57844"/>
        <dbReference type="ChEBI" id="CHEBI:59789"/>
        <dbReference type="ChEBI" id="CHEBI:140311"/>
    </reaction>
</comment>
<dbReference type="InterPro" id="IPR013785">
    <property type="entry name" value="Aldolase_TIM"/>
</dbReference>
<dbReference type="GO" id="GO:0046872">
    <property type="term" value="F:metal ion binding"/>
    <property type="evidence" value="ECO:0007669"/>
    <property type="project" value="UniProtKB-KW"/>
</dbReference>
<dbReference type="GO" id="GO:0051539">
    <property type="term" value="F:4 iron, 4 sulfur cluster binding"/>
    <property type="evidence" value="ECO:0007669"/>
    <property type="project" value="UniProtKB-KW"/>
</dbReference>
<keyword evidence="14" id="KW-1185">Reference proteome</keyword>
<evidence type="ECO:0000256" key="3">
    <source>
        <dbReference type="ARBA" id="ARBA00009777"/>
    </source>
</evidence>
<dbReference type="RefSeq" id="WP_103238109.1">
    <property type="nucleotide sequence ID" value="NZ_CANRXC010000003.1"/>
</dbReference>
<name>A0A2K4ZC09_9FIRM</name>
<reference evidence="13 14" key="1">
    <citation type="submission" date="2018-01" db="EMBL/GenBank/DDBJ databases">
        <authorList>
            <person name="Gaut B.S."/>
            <person name="Morton B.R."/>
            <person name="Clegg M.T."/>
            <person name="Duvall M.R."/>
        </authorList>
    </citation>
    <scope>NUCLEOTIDE SEQUENCE [LARGE SCALE GENOMIC DNA]</scope>
    <source>
        <strain evidence="13">GP69</strain>
    </source>
</reference>
<evidence type="ECO:0000256" key="7">
    <source>
        <dbReference type="ARBA" id="ARBA00022723"/>
    </source>
</evidence>
<evidence type="ECO:0000313" key="13">
    <source>
        <dbReference type="EMBL" id="SOY27996.1"/>
    </source>
</evidence>
<organism evidence="13 14">
    <name type="scientific">Acetatifactor muris</name>
    <dbReference type="NCBI Taxonomy" id="879566"/>
    <lineage>
        <taxon>Bacteria</taxon>
        <taxon>Bacillati</taxon>
        <taxon>Bacillota</taxon>
        <taxon>Clostridia</taxon>
        <taxon>Lachnospirales</taxon>
        <taxon>Lachnospiraceae</taxon>
        <taxon>Acetatifactor</taxon>
    </lineage>
</organism>
<evidence type="ECO:0000256" key="6">
    <source>
        <dbReference type="ARBA" id="ARBA00022691"/>
    </source>
</evidence>
<evidence type="ECO:0000256" key="4">
    <source>
        <dbReference type="ARBA" id="ARBA00014281"/>
    </source>
</evidence>
<protein>
    <recommendedName>
        <fullName evidence="4 12">Anaerobic ribonucleoside-triphosphate reductase-activating protein</fullName>
        <ecNumber evidence="12">1.97.1.-</ecNumber>
    </recommendedName>
</protein>
<dbReference type="Pfam" id="PF13353">
    <property type="entry name" value="Fer4_12"/>
    <property type="match status" value="1"/>
</dbReference>
<keyword evidence="7" id="KW-0479">Metal-binding</keyword>
<dbReference type="AlphaFoldDB" id="A0A2K4ZC09"/>
<dbReference type="GO" id="GO:0043365">
    <property type="term" value="F:[formate-C-acetyltransferase]-activating enzyme activity"/>
    <property type="evidence" value="ECO:0007669"/>
    <property type="project" value="InterPro"/>
</dbReference>
<evidence type="ECO:0000256" key="5">
    <source>
        <dbReference type="ARBA" id="ARBA00022485"/>
    </source>
</evidence>
<dbReference type="Gene3D" id="3.20.20.70">
    <property type="entry name" value="Aldolase class I"/>
    <property type="match status" value="1"/>
</dbReference>
<dbReference type="InterPro" id="IPR058240">
    <property type="entry name" value="rSAM_sf"/>
</dbReference>
<keyword evidence="8 12" id="KW-0560">Oxidoreductase</keyword>
<evidence type="ECO:0000256" key="8">
    <source>
        <dbReference type="ARBA" id="ARBA00023002"/>
    </source>
</evidence>
<keyword evidence="9" id="KW-0408">Iron</keyword>
<gene>
    <name evidence="13" type="ORF">AMURIS_00701</name>
</gene>
<keyword evidence="6" id="KW-0949">S-adenosyl-L-methionine</keyword>
<dbReference type="SFLD" id="SFLDG01063">
    <property type="entry name" value="activating_enzymes__group_1"/>
    <property type="match status" value="1"/>
</dbReference>
<dbReference type="InterPro" id="IPR007197">
    <property type="entry name" value="rSAM"/>
</dbReference>
<dbReference type="OrthoDB" id="9782387at2"/>
<dbReference type="GO" id="GO:0004748">
    <property type="term" value="F:ribonucleoside-diphosphate reductase activity, thioredoxin disulfide as acceptor"/>
    <property type="evidence" value="ECO:0007669"/>
    <property type="project" value="TreeGrafter"/>
</dbReference>
<dbReference type="InterPro" id="IPR001989">
    <property type="entry name" value="Radical_activat_CS"/>
</dbReference>
<dbReference type="CDD" id="cd01335">
    <property type="entry name" value="Radical_SAM"/>
    <property type="match status" value="1"/>
</dbReference>
<dbReference type="EC" id="1.97.1.-" evidence="12"/>
<dbReference type="EMBL" id="OFSM01000003">
    <property type="protein sequence ID" value="SOY27996.1"/>
    <property type="molecule type" value="Genomic_DNA"/>
</dbReference>
<comment type="similarity">
    <text evidence="3 12">Belongs to the organic radical-activating enzymes family.</text>
</comment>
<evidence type="ECO:0000256" key="2">
    <source>
        <dbReference type="ARBA" id="ARBA00003852"/>
    </source>
</evidence>
<comment type="function">
    <text evidence="2 12">Activation of anaerobic ribonucleoside-triphosphate reductase under anaerobic conditions by generation of an organic free radical, using S-adenosylmethionine and reduced flavodoxin as cosubstrates to produce 5'-deoxy-adenosine.</text>
</comment>
<keyword evidence="5" id="KW-0004">4Fe-4S</keyword>
<dbReference type="Proteomes" id="UP000236311">
    <property type="component" value="Unassembled WGS sequence"/>
</dbReference>
<accession>A0A2K4ZC09</accession>